<reference evidence="4" key="1">
    <citation type="journal article" date="2024" name="IScience">
        <title>Strigolactones Initiate the Formation of Haustorium-like Structures in Castilleja.</title>
        <authorList>
            <person name="Buerger M."/>
            <person name="Peterson D."/>
            <person name="Chory J."/>
        </authorList>
    </citation>
    <scope>NUCLEOTIDE SEQUENCE [LARGE SCALE GENOMIC DNA]</scope>
</reference>
<evidence type="ECO:0000313" key="3">
    <source>
        <dbReference type="EMBL" id="KAL3613893.1"/>
    </source>
</evidence>
<dbReference type="AlphaFoldDB" id="A0ABD3B9N7"/>
<accession>A0ABD3B9N7</accession>
<comment type="caution">
    <text evidence="3">The sequence shown here is derived from an EMBL/GenBank/DDBJ whole genome shotgun (WGS) entry which is preliminary data.</text>
</comment>
<feature type="domain" description="GAG-pre-integrase" evidence="2">
    <location>
        <begin position="151"/>
        <end position="199"/>
    </location>
</feature>
<organism evidence="3 4">
    <name type="scientific">Castilleja foliolosa</name>
    <dbReference type="NCBI Taxonomy" id="1961234"/>
    <lineage>
        <taxon>Eukaryota</taxon>
        <taxon>Viridiplantae</taxon>
        <taxon>Streptophyta</taxon>
        <taxon>Embryophyta</taxon>
        <taxon>Tracheophyta</taxon>
        <taxon>Spermatophyta</taxon>
        <taxon>Magnoliopsida</taxon>
        <taxon>eudicotyledons</taxon>
        <taxon>Gunneridae</taxon>
        <taxon>Pentapetalae</taxon>
        <taxon>asterids</taxon>
        <taxon>lamiids</taxon>
        <taxon>Lamiales</taxon>
        <taxon>Orobanchaceae</taxon>
        <taxon>Pedicularideae</taxon>
        <taxon>Castillejinae</taxon>
        <taxon>Castilleja</taxon>
    </lineage>
</organism>
<dbReference type="InterPro" id="IPR025724">
    <property type="entry name" value="GAG-pre-integrase_dom"/>
</dbReference>
<proteinExistence type="predicted"/>
<dbReference type="Pfam" id="PF13976">
    <property type="entry name" value="gag_pre-integrs"/>
    <property type="match status" value="1"/>
</dbReference>
<feature type="compositionally biased region" description="Basic and acidic residues" evidence="1">
    <location>
        <begin position="43"/>
        <end position="59"/>
    </location>
</feature>
<dbReference type="Proteomes" id="UP001632038">
    <property type="component" value="Unassembled WGS sequence"/>
</dbReference>
<gene>
    <name evidence="3" type="ORF">CASFOL_041967</name>
</gene>
<feature type="region of interest" description="Disordered" evidence="1">
    <location>
        <begin position="32"/>
        <end position="60"/>
    </location>
</feature>
<evidence type="ECO:0000313" key="4">
    <source>
        <dbReference type="Proteomes" id="UP001632038"/>
    </source>
</evidence>
<keyword evidence="4" id="KW-1185">Reference proteome</keyword>
<sequence length="200" mass="22095">MAFAIARSETDVINNRAEDGHVFAAYRQEWKSPAKEMSFQSPTKEKASNQKSETADDKAFGSVLDGGAIGSLSLTKSVHSPNNSEELVNDMDEELPDKTRSTINHDGNQSTINRKFTVDNHVSIEFDPYGFTVKDLKSGTMISRHNSTGELYPFTEPTMPSSTALVTSSPDQWHNRLGHPGKSILDLLASRFSIRCNKNS</sequence>
<name>A0ABD3B9N7_9LAMI</name>
<evidence type="ECO:0000259" key="2">
    <source>
        <dbReference type="Pfam" id="PF13976"/>
    </source>
</evidence>
<protein>
    <recommendedName>
        <fullName evidence="2">GAG-pre-integrase domain-containing protein</fullName>
    </recommendedName>
</protein>
<dbReference type="EMBL" id="JAVIJP010000107">
    <property type="protein sequence ID" value="KAL3613893.1"/>
    <property type="molecule type" value="Genomic_DNA"/>
</dbReference>
<evidence type="ECO:0000256" key="1">
    <source>
        <dbReference type="SAM" id="MobiDB-lite"/>
    </source>
</evidence>